<dbReference type="Pfam" id="PF13649">
    <property type="entry name" value="Methyltransf_25"/>
    <property type="match status" value="1"/>
</dbReference>
<comment type="caution">
    <text evidence="3">The sequence shown here is derived from an EMBL/GenBank/DDBJ whole genome shotgun (WGS) entry which is preliminary data.</text>
</comment>
<keyword evidence="3" id="KW-0489">Methyltransferase</keyword>
<dbReference type="GO" id="GO:0008168">
    <property type="term" value="F:methyltransferase activity"/>
    <property type="evidence" value="ECO:0007669"/>
    <property type="project" value="UniProtKB-KW"/>
</dbReference>
<keyword evidence="4" id="KW-1185">Reference proteome</keyword>
<sequence length="277" mass="32379">MLIDLYKYLEKPKLFTQSTCEFWNDEHISKGMLEAHLHPNWEAASRCHDFIDQSVEWIAEMVPSSMYPSLLDLGCGPGLYAERLYKKGYDITGIDFSERSITYAKEKASQRDEDIKYVYKNYLNLNEKNEYDVVTLIYCDFAVLSDINRESLLNRIYDALKPGGKFIFDVFTRKEFEDKEENHTWYLSEGSGFWKPDKHLCFQSHYIYEGDVRLDQYVIIDKDGQASIIRNWLKGYSKETITSEVKMAGFQKCDIYSDVTGKPYSDESKTICIVAEK</sequence>
<evidence type="ECO:0000259" key="2">
    <source>
        <dbReference type="Pfam" id="PF13649"/>
    </source>
</evidence>
<protein>
    <submittedName>
        <fullName evidence="3">Methyltransferase domain-containing protein</fullName>
    </submittedName>
</protein>
<dbReference type="RefSeq" id="WP_217065078.1">
    <property type="nucleotide sequence ID" value="NZ_JAHQCS010000062.1"/>
</dbReference>
<reference evidence="3 4" key="1">
    <citation type="submission" date="2021-06" db="EMBL/GenBank/DDBJ databases">
        <title>Bacillus sp. RD4P76, an endophyte from a halophyte.</title>
        <authorList>
            <person name="Sun J.-Q."/>
        </authorList>
    </citation>
    <scope>NUCLEOTIDE SEQUENCE [LARGE SCALE GENOMIC DNA]</scope>
    <source>
        <strain evidence="3 4">CGMCC 1.15917</strain>
    </source>
</reference>
<dbReference type="CDD" id="cd02440">
    <property type="entry name" value="AdoMet_MTases"/>
    <property type="match status" value="1"/>
</dbReference>
<dbReference type="Proteomes" id="UP000784880">
    <property type="component" value="Unassembled WGS sequence"/>
</dbReference>
<gene>
    <name evidence="3" type="ORF">KS419_05545</name>
</gene>
<evidence type="ECO:0000313" key="4">
    <source>
        <dbReference type="Proteomes" id="UP000784880"/>
    </source>
</evidence>
<organism evidence="3 4">
    <name type="scientific">Evansella tamaricis</name>
    <dbReference type="NCBI Taxonomy" id="2069301"/>
    <lineage>
        <taxon>Bacteria</taxon>
        <taxon>Bacillati</taxon>
        <taxon>Bacillota</taxon>
        <taxon>Bacilli</taxon>
        <taxon>Bacillales</taxon>
        <taxon>Bacillaceae</taxon>
        <taxon>Evansella</taxon>
    </lineage>
</organism>
<dbReference type="GO" id="GO:0032259">
    <property type="term" value="P:methylation"/>
    <property type="evidence" value="ECO:0007669"/>
    <property type="project" value="UniProtKB-KW"/>
</dbReference>
<dbReference type="PANTHER" id="PTHR43861">
    <property type="entry name" value="TRANS-ACONITATE 2-METHYLTRANSFERASE-RELATED"/>
    <property type="match status" value="1"/>
</dbReference>
<name>A0ABS6JBY8_9BACI</name>
<dbReference type="EMBL" id="JAHQCS010000062">
    <property type="protein sequence ID" value="MBU9711193.1"/>
    <property type="molecule type" value="Genomic_DNA"/>
</dbReference>
<evidence type="ECO:0000313" key="3">
    <source>
        <dbReference type="EMBL" id="MBU9711193.1"/>
    </source>
</evidence>
<feature type="domain" description="Methyltransferase" evidence="2">
    <location>
        <begin position="71"/>
        <end position="164"/>
    </location>
</feature>
<keyword evidence="1" id="KW-0808">Transferase</keyword>
<proteinExistence type="predicted"/>
<accession>A0ABS6JBY8</accession>
<evidence type="ECO:0000256" key="1">
    <source>
        <dbReference type="ARBA" id="ARBA00022679"/>
    </source>
</evidence>
<dbReference type="InterPro" id="IPR041698">
    <property type="entry name" value="Methyltransf_25"/>
</dbReference>